<evidence type="ECO:0000256" key="3">
    <source>
        <dbReference type="SAM" id="MobiDB-lite"/>
    </source>
</evidence>
<feature type="domain" description="SDH C-terminal" evidence="6">
    <location>
        <begin position="733"/>
        <end position="763"/>
    </location>
</feature>
<dbReference type="PANTHER" id="PTHR21089:SF1">
    <property type="entry name" value="BIFUNCTIONAL 3-DEHYDROQUINATE DEHYDRATASE_SHIKIMATE DEHYDROGENASE, CHLOROPLASTIC"/>
    <property type="match status" value="1"/>
</dbReference>
<dbReference type="InterPro" id="IPR041121">
    <property type="entry name" value="SDH_C"/>
</dbReference>
<feature type="domain" description="Quinate/shikimate 5-dehydrogenase/glutamyl-tRNA reductase" evidence="4">
    <location>
        <begin position="575"/>
        <end position="621"/>
    </location>
</feature>
<dbReference type="Gene3D" id="3.40.50.720">
    <property type="entry name" value="NAD(P)-binding Rossmann-like Domain"/>
    <property type="match status" value="1"/>
</dbReference>
<accession>A0A9W4MU86</accession>
<dbReference type="InterPro" id="IPR027417">
    <property type="entry name" value="P-loop_NTPase"/>
</dbReference>
<evidence type="ECO:0000259" key="4">
    <source>
        <dbReference type="Pfam" id="PF01488"/>
    </source>
</evidence>
<evidence type="ECO:0000256" key="2">
    <source>
        <dbReference type="ARBA" id="ARBA00009349"/>
    </source>
</evidence>
<dbReference type="InterPro" id="IPR036291">
    <property type="entry name" value="NAD(P)-bd_dom_sf"/>
</dbReference>
<sequence>MSPQTSGAANPRQKGPGSRRYTDDATILLVGFIGAGKKTLGVIASAALHRRFIEFEACFQSKLGSSPQEFAAAHGFVRYREVEIDMCQEILSKHQTGCVIAGLGLTASFPYSRVLADFAQRHPVIYVRRNKADIQHSIGGDPAKFERIFEVGNKFFESISNFDFFNLTQEVPRQAESMAHTSLKVKEIERVFVKFLRRIFGKTQQLLFSADALSETHTYALYLALDDFETGGLDLDGLDAGADAINVSLNYEDYSHGSVMNRLSRHMTTLRKHTRVPIIIDATMDSQRAATAYFKFLENMLRVAPDAFTVSIERSDIRKEIYAIKGHPKMIVFYNHNGPLGSETHQALITSIRSSFEDWSFDALRLSGQSSVAADTLSCVSFRQKLRDALGVPVIAYNEGPGGRASKILNPTLTPLTLQPNPNTELSIREAQQALVSLSLLPKKDFMIIGQDVRVSLSPKMHIAAYSSVGLPHTYTFREIQTCSEMEEILQYPSSGSPLDGITISLPFKTDVIQLIDEISPDAKDINAVNTVILDHRIEPDGARRPLYRGHNTDYIGIRDCIHAHLSPANAIRDGSTALIIGAGGMARAAIYACYQLGVRRIFVYNRTLSNAQSLIKYYREWAISRGDDSFHLDSIESINDPWPSGFRLPTIMVSCIPGRHPDTHTPVDFRISDRWLESRTGGVYVQVCHLICLQCVMYLKLIGDQVGYGKFKTRLMEQLDQWSSKGWVIVDGLKVLIEQGIAQYELFTRRPAPIHIMRRAVQEEAVKNGYFHMW</sequence>
<gene>
    <name evidence="7" type="ORF">POLS_LOCUS4797</name>
</gene>
<dbReference type="Gene3D" id="3.40.50.10860">
    <property type="entry name" value="Leucine Dehydrogenase, chain A, domain 1"/>
    <property type="match status" value="1"/>
</dbReference>
<comment type="similarity">
    <text evidence="1">In the 2nd section; belongs to the type-I 3-dehydroquinase family.</text>
</comment>
<proteinExistence type="inferred from homology"/>
<dbReference type="InterPro" id="IPR022893">
    <property type="entry name" value="Shikimate_DH_fam"/>
</dbReference>
<dbReference type="Pfam" id="PF01202">
    <property type="entry name" value="SKI"/>
    <property type="match status" value="1"/>
</dbReference>
<dbReference type="PANTHER" id="PTHR21089">
    <property type="entry name" value="SHIKIMATE DEHYDROGENASE"/>
    <property type="match status" value="1"/>
</dbReference>
<feature type="domain" description="Shikimate dehydrogenase substrate binding N-terminal" evidence="5">
    <location>
        <begin position="448"/>
        <end position="532"/>
    </location>
</feature>
<evidence type="ECO:0000259" key="5">
    <source>
        <dbReference type="Pfam" id="PF08501"/>
    </source>
</evidence>
<dbReference type="Proteomes" id="UP001153618">
    <property type="component" value="Unassembled WGS sequence"/>
</dbReference>
<dbReference type="Pfam" id="PF08501">
    <property type="entry name" value="Shikimate_dh_N"/>
    <property type="match status" value="1"/>
</dbReference>
<dbReference type="GO" id="GO:0019632">
    <property type="term" value="P:shikimate metabolic process"/>
    <property type="evidence" value="ECO:0007669"/>
    <property type="project" value="TreeGrafter"/>
</dbReference>
<dbReference type="GO" id="GO:0003855">
    <property type="term" value="F:3-dehydroquinate dehydratase activity"/>
    <property type="evidence" value="ECO:0007669"/>
    <property type="project" value="InterPro"/>
</dbReference>
<dbReference type="Pfam" id="PF01487">
    <property type="entry name" value="DHquinase_I"/>
    <property type="match status" value="1"/>
</dbReference>
<dbReference type="Pfam" id="PF01488">
    <property type="entry name" value="Shikimate_DH"/>
    <property type="match status" value="1"/>
</dbReference>
<dbReference type="AlphaFoldDB" id="A0A9W4MU86"/>
<reference evidence="7" key="1">
    <citation type="submission" date="2021-07" db="EMBL/GenBank/DDBJ databases">
        <authorList>
            <person name="Branca A.L. A."/>
        </authorList>
    </citation>
    <scope>NUCLEOTIDE SEQUENCE</scope>
</reference>
<evidence type="ECO:0008006" key="9">
    <source>
        <dbReference type="Google" id="ProtNLM"/>
    </source>
</evidence>
<organism evidence="7 8">
    <name type="scientific">Penicillium olsonii</name>
    <dbReference type="NCBI Taxonomy" id="99116"/>
    <lineage>
        <taxon>Eukaryota</taxon>
        <taxon>Fungi</taxon>
        <taxon>Dikarya</taxon>
        <taxon>Ascomycota</taxon>
        <taxon>Pezizomycotina</taxon>
        <taxon>Eurotiomycetes</taxon>
        <taxon>Eurotiomycetidae</taxon>
        <taxon>Eurotiales</taxon>
        <taxon>Aspergillaceae</taxon>
        <taxon>Penicillium</taxon>
    </lineage>
</organism>
<evidence type="ECO:0000313" key="7">
    <source>
        <dbReference type="EMBL" id="CAG8105440.1"/>
    </source>
</evidence>
<dbReference type="CDD" id="cd01065">
    <property type="entry name" value="NAD_bind_Shikimate_DH"/>
    <property type="match status" value="1"/>
</dbReference>
<dbReference type="OrthoDB" id="4415835at2759"/>
<dbReference type="EMBL" id="CAJVOS010000024">
    <property type="protein sequence ID" value="CAG8105440.1"/>
    <property type="molecule type" value="Genomic_DNA"/>
</dbReference>
<evidence type="ECO:0000256" key="1">
    <source>
        <dbReference type="ARBA" id="ARBA00006477"/>
    </source>
</evidence>
<dbReference type="InterPro" id="IPR013708">
    <property type="entry name" value="Shikimate_DH-bd_N"/>
</dbReference>
<evidence type="ECO:0000313" key="8">
    <source>
        <dbReference type="Proteomes" id="UP001153618"/>
    </source>
</evidence>
<dbReference type="SUPFAM" id="SSF51735">
    <property type="entry name" value="NAD(P)-binding Rossmann-fold domains"/>
    <property type="match status" value="1"/>
</dbReference>
<dbReference type="GO" id="GO:0009423">
    <property type="term" value="P:chorismate biosynthetic process"/>
    <property type="evidence" value="ECO:0007669"/>
    <property type="project" value="TreeGrafter"/>
</dbReference>
<name>A0A9W4MU86_PENOL</name>
<dbReference type="InterPro" id="IPR031322">
    <property type="entry name" value="Shikimate/glucono_kinase"/>
</dbReference>
<evidence type="ECO:0000259" key="6">
    <source>
        <dbReference type="Pfam" id="PF18317"/>
    </source>
</evidence>
<dbReference type="Gene3D" id="3.40.50.300">
    <property type="entry name" value="P-loop containing nucleotide triphosphate hydrolases"/>
    <property type="match status" value="1"/>
</dbReference>
<dbReference type="Pfam" id="PF18317">
    <property type="entry name" value="SDH_C"/>
    <property type="match status" value="1"/>
</dbReference>
<dbReference type="InterPro" id="IPR006151">
    <property type="entry name" value="Shikm_DH/Glu-tRNA_Rdtase"/>
</dbReference>
<dbReference type="InterPro" id="IPR046346">
    <property type="entry name" value="Aminoacid_DH-like_N_sf"/>
</dbReference>
<protein>
    <recommendedName>
        <fullName evidence="9">Quinate repressor protein</fullName>
    </recommendedName>
</protein>
<dbReference type="InterPro" id="IPR001381">
    <property type="entry name" value="DHquinase_I"/>
</dbReference>
<dbReference type="SUPFAM" id="SSF52540">
    <property type="entry name" value="P-loop containing nucleoside triphosphate hydrolases"/>
    <property type="match status" value="1"/>
</dbReference>
<feature type="region of interest" description="Disordered" evidence="3">
    <location>
        <begin position="1"/>
        <end position="20"/>
    </location>
</feature>
<dbReference type="SUPFAM" id="SSF53223">
    <property type="entry name" value="Aminoacid dehydrogenase-like, N-terminal domain"/>
    <property type="match status" value="1"/>
</dbReference>
<keyword evidence="8" id="KW-1185">Reference proteome</keyword>
<comment type="caution">
    <text evidence="7">The sequence shown here is derived from an EMBL/GenBank/DDBJ whole genome shotgun (WGS) entry which is preliminary data.</text>
</comment>
<comment type="similarity">
    <text evidence="2">In the N-terminal section; belongs to the shikimate kinase family.</text>
</comment>
<dbReference type="InterPro" id="IPR013785">
    <property type="entry name" value="Aldolase_TIM"/>
</dbReference>
<dbReference type="GO" id="GO:0004764">
    <property type="term" value="F:shikimate 3-dehydrogenase (NADP+) activity"/>
    <property type="evidence" value="ECO:0007669"/>
    <property type="project" value="InterPro"/>
</dbReference>
<dbReference type="Gene3D" id="3.20.20.70">
    <property type="entry name" value="Aldolase class I"/>
    <property type="match status" value="1"/>
</dbReference>